<dbReference type="Proteomes" id="UP000033636">
    <property type="component" value="Unassembled WGS sequence"/>
</dbReference>
<name>A0ACC6V376_9CREN</name>
<dbReference type="EC" id="1.1.-.-" evidence="1"/>
<reference evidence="1" key="1">
    <citation type="submission" date="2024-07" db="EMBL/GenBank/DDBJ databases">
        <title>Metagenome and Metagenome-Assembled Genomes of Archaea from a hot spring from the geothermal field of Los Azufres, Mexico.</title>
        <authorList>
            <person name="Marin-Paredes R."/>
            <person name="Martinez-Romero E."/>
            <person name="Servin-Garciduenas L.E."/>
        </authorList>
    </citation>
    <scope>NUCLEOTIDE SEQUENCE</scope>
</reference>
<sequence length="289" mass="31343">MRVGLIGLGVMGWRIAANLAQDGLLSAVFNRTRQKAEEFSKRYGVQAARDYGELAKSADLIITMLSDDEAVKEVVSALLPYVASKIVVDMSTISPETSTSLAEEVRRRGGVMFDAPVIGTSVAVERRAIVVLVGGPKESYPPVEEVLRHTASAVVYVGPNGYGLYAKLVNNLFLGAYLAALAEAFSFGVRAGLSPQFLIDLLTKYSSARSPTSELKAPKLAARDYSVQFAIKHMRKDLEIIQEVARRLKAPVPISALSLQLFRLAEELGLSEEDVAAVYEVLRGRTKPA</sequence>
<proteinExistence type="predicted"/>
<dbReference type="EMBL" id="JZWT02000031">
    <property type="protein sequence ID" value="MFB6491381.1"/>
    <property type="molecule type" value="Genomic_DNA"/>
</dbReference>
<keyword evidence="1" id="KW-0560">Oxidoreductase</keyword>
<evidence type="ECO:0000313" key="2">
    <source>
        <dbReference type="Proteomes" id="UP000033636"/>
    </source>
</evidence>
<gene>
    <name evidence="1" type="ORF">TU35_009150</name>
</gene>
<comment type="caution">
    <text evidence="1">The sequence shown here is derived from an EMBL/GenBank/DDBJ whole genome shotgun (WGS) entry which is preliminary data.</text>
</comment>
<protein>
    <submittedName>
        <fullName evidence="1">NAD(P)-dependent oxidoreductase</fullName>
        <ecNumber evidence="1">1.1.-.-</ecNumber>
    </submittedName>
</protein>
<evidence type="ECO:0000313" key="1">
    <source>
        <dbReference type="EMBL" id="MFB6491381.1"/>
    </source>
</evidence>
<organism evidence="1 2">
    <name type="scientific">Thermoproteus sp. AZ2</name>
    <dbReference type="NCBI Taxonomy" id="1609232"/>
    <lineage>
        <taxon>Archaea</taxon>
        <taxon>Thermoproteota</taxon>
        <taxon>Thermoprotei</taxon>
        <taxon>Thermoproteales</taxon>
        <taxon>Thermoproteaceae</taxon>
        <taxon>Thermoproteus</taxon>
    </lineage>
</organism>
<accession>A0ACC6V376</accession>